<protein>
    <recommendedName>
        <fullName evidence="3">Solute-binding protein family 5 domain-containing protein</fullName>
    </recommendedName>
</protein>
<dbReference type="GO" id="GO:1904680">
    <property type="term" value="F:peptide transmembrane transporter activity"/>
    <property type="evidence" value="ECO:0007669"/>
    <property type="project" value="TreeGrafter"/>
</dbReference>
<evidence type="ECO:0000256" key="1">
    <source>
        <dbReference type="ARBA" id="ARBA00022729"/>
    </source>
</evidence>
<dbReference type="InterPro" id="IPR039424">
    <property type="entry name" value="SBP_5"/>
</dbReference>
<evidence type="ECO:0000259" key="3">
    <source>
        <dbReference type="Pfam" id="PF00496"/>
    </source>
</evidence>
<dbReference type="PANTHER" id="PTHR30290:SF38">
    <property type="entry name" value="D,D-DIPEPTIDE-BINDING PERIPLASMIC PROTEIN DDPA-RELATED"/>
    <property type="match status" value="1"/>
</dbReference>
<proteinExistence type="predicted"/>
<dbReference type="GO" id="GO:0042597">
    <property type="term" value="C:periplasmic space"/>
    <property type="evidence" value="ECO:0007669"/>
    <property type="project" value="UniProtKB-ARBA"/>
</dbReference>
<dbReference type="GO" id="GO:0015833">
    <property type="term" value="P:peptide transport"/>
    <property type="evidence" value="ECO:0007669"/>
    <property type="project" value="TreeGrafter"/>
</dbReference>
<dbReference type="Gene3D" id="3.90.76.10">
    <property type="entry name" value="Dipeptide-binding Protein, Domain 1"/>
    <property type="match status" value="1"/>
</dbReference>
<dbReference type="SUPFAM" id="SSF53850">
    <property type="entry name" value="Periplasmic binding protein-like II"/>
    <property type="match status" value="1"/>
</dbReference>
<dbReference type="EMBL" id="VBAO01000075">
    <property type="protein sequence ID" value="TMI83458.1"/>
    <property type="molecule type" value="Genomic_DNA"/>
</dbReference>
<evidence type="ECO:0000313" key="5">
    <source>
        <dbReference type="Proteomes" id="UP000320048"/>
    </source>
</evidence>
<comment type="caution">
    <text evidence="4">The sequence shown here is derived from an EMBL/GenBank/DDBJ whole genome shotgun (WGS) entry which is preliminary data.</text>
</comment>
<dbReference type="PIRSF" id="PIRSF002741">
    <property type="entry name" value="MppA"/>
    <property type="match status" value="1"/>
</dbReference>
<dbReference type="Pfam" id="PF00496">
    <property type="entry name" value="SBP_bac_5"/>
    <property type="match status" value="1"/>
</dbReference>
<organism evidence="4 5">
    <name type="scientific">Candidatus Segetimicrobium genomatis</name>
    <dbReference type="NCBI Taxonomy" id="2569760"/>
    <lineage>
        <taxon>Bacteria</taxon>
        <taxon>Bacillati</taxon>
        <taxon>Candidatus Sysuimicrobiota</taxon>
        <taxon>Candidatus Sysuimicrobiia</taxon>
        <taxon>Candidatus Sysuimicrobiales</taxon>
        <taxon>Candidatus Segetimicrobiaceae</taxon>
        <taxon>Candidatus Segetimicrobium</taxon>
    </lineage>
</organism>
<sequence>MIARSSVPGAREGSPRAGSHASGVGIRTTRRPRARESPAADATGRRSPPAGRRGRRMDERVGALVMDFKAGRYTRRQFIRKALGFGVGAAALPALFEMAGERPGASTWPAAEAAAAQRTLVAGIPEGISNPDPVILGAAGYGDIKVVHNNINEGIVRFKTGTVSLEPSLATSWDISPDGLSYTFHLRPAAFHDGTPVTAQAVKLNYERQIDDKNPYHFQGITYTEIVFSNVSKIDALDATTLRITQTRPAVTLLPNLALFAEGIVSPTALEKYGKDYAMHPTGSGPYKFERWTKGVEFVVTANDKYWGGRPSVDRVIWKTVADNTVRLEQLRTGELDLTTLLDFKDVPAVRGDKRFKVVSGTFLATQYLLLNQHKPPLDKKEVRQAIQFAVNKANIQKVTFYGSYTVGAGPVPPGLLGYDKSLEDVYPHTPAKAKALLQQAGAGDVAITLLHKTEGVWPEEAQLIQADLQAIGLKVSLQGLEEAAFYSKINASEHQIALNDWVMDTGDPDNIMYSVFSTKRARQRMGYENPEVDKLNTDAQVERNPDKRRDLYLKASRMILADAPFVTLGYPQRAMGAKAGVDGLLVGPLGDVVIRGVKIGS</sequence>
<feature type="region of interest" description="Disordered" evidence="2">
    <location>
        <begin position="1"/>
        <end position="58"/>
    </location>
</feature>
<name>A0A537JIU6_9BACT</name>
<dbReference type="Gene3D" id="3.40.190.10">
    <property type="entry name" value="Periplasmic binding protein-like II"/>
    <property type="match status" value="1"/>
</dbReference>
<dbReference type="Gene3D" id="3.10.105.10">
    <property type="entry name" value="Dipeptide-binding Protein, Domain 3"/>
    <property type="match status" value="1"/>
</dbReference>
<accession>A0A537JIU6</accession>
<dbReference type="GO" id="GO:0043190">
    <property type="term" value="C:ATP-binding cassette (ABC) transporter complex"/>
    <property type="evidence" value="ECO:0007669"/>
    <property type="project" value="InterPro"/>
</dbReference>
<dbReference type="InterPro" id="IPR030678">
    <property type="entry name" value="Peptide/Ni-bd"/>
</dbReference>
<reference evidence="4 5" key="1">
    <citation type="journal article" date="2019" name="Nat. Microbiol.">
        <title>Mediterranean grassland soil C-N compound turnover is dependent on rainfall and depth, and is mediated by genomically divergent microorganisms.</title>
        <authorList>
            <person name="Diamond S."/>
            <person name="Andeer P.F."/>
            <person name="Li Z."/>
            <person name="Crits-Christoph A."/>
            <person name="Burstein D."/>
            <person name="Anantharaman K."/>
            <person name="Lane K.R."/>
            <person name="Thomas B.C."/>
            <person name="Pan C."/>
            <person name="Northen T.R."/>
            <person name="Banfield J.F."/>
        </authorList>
    </citation>
    <scope>NUCLEOTIDE SEQUENCE [LARGE SCALE GENOMIC DNA]</scope>
    <source>
        <strain evidence="4">NP_7</strain>
    </source>
</reference>
<dbReference type="PANTHER" id="PTHR30290">
    <property type="entry name" value="PERIPLASMIC BINDING COMPONENT OF ABC TRANSPORTER"/>
    <property type="match status" value="1"/>
</dbReference>
<evidence type="ECO:0000256" key="2">
    <source>
        <dbReference type="SAM" id="MobiDB-lite"/>
    </source>
</evidence>
<feature type="domain" description="Solute-binding protein family 5" evidence="3">
    <location>
        <begin position="165"/>
        <end position="521"/>
    </location>
</feature>
<dbReference type="InterPro" id="IPR000914">
    <property type="entry name" value="SBP_5_dom"/>
</dbReference>
<gene>
    <name evidence="4" type="ORF">E6H04_02945</name>
</gene>
<dbReference type="Proteomes" id="UP000320048">
    <property type="component" value="Unassembled WGS sequence"/>
</dbReference>
<evidence type="ECO:0000313" key="4">
    <source>
        <dbReference type="EMBL" id="TMI83458.1"/>
    </source>
</evidence>
<dbReference type="AlphaFoldDB" id="A0A537JIU6"/>
<keyword evidence="1" id="KW-0732">Signal</keyword>